<dbReference type="EC" id="3.1.3.15" evidence="3"/>
<organism evidence="9">
    <name type="scientific">human gut metagenome</name>
    <dbReference type="NCBI Taxonomy" id="408170"/>
    <lineage>
        <taxon>unclassified sequences</taxon>
        <taxon>metagenomes</taxon>
        <taxon>organismal metagenomes</taxon>
    </lineage>
</organism>
<protein>
    <recommendedName>
        <fullName evidence="3">histidinol-phosphatase</fullName>
        <ecNumber evidence="3">3.1.3.15</ecNumber>
    </recommendedName>
</protein>
<dbReference type="Gene3D" id="3.20.20.140">
    <property type="entry name" value="Metal-dependent hydrolases"/>
    <property type="match status" value="1"/>
</dbReference>
<evidence type="ECO:0000256" key="1">
    <source>
        <dbReference type="ARBA" id="ARBA00004970"/>
    </source>
</evidence>
<keyword evidence="5" id="KW-0378">Hydrolase</keyword>
<comment type="caution">
    <text evidence="9">The sequence shown here is derived from an EMBL/GenBank/DDBJ whole genome shotgun (WGS) entry which is preliminary data.</text>
</comment>
<evidence type="ECO:0000256" key="4">
    <source>
        <dbReference type="ARBA" id="ARBA00022605"/>
    </source>
</evidence>
<evidence type="ECO:0000256" key="3">
    <source>
        <dbReference type="ARBA" id="ARBA00013085"/>
    </source>
</evidence>
<dbReference type="GO" id="GO:0000105">
    <property type="term" value="P:L-histidine biosynthetic process"/>
    <property type="evidence" value="ECO:0007669"/>
    <property type="project" value="UniProtKB-UniPathway"/>
</dbReference>
<dbReference type="PANTHER" id="PTHR21039">
    <property type="entry name" value="HISTIDINOL PHOSPHATASE-RELATED"/>
    <property type="match status" value="1"/>
</dbReference>
<dbReference type="SUPFAM" id="SSF89550">
    <property type="entry name" value="PHP domain-like"/>
    <property type="match status" value="1"/>
</dbReference>
<dbReference type="UniPathway" id="UPA00031">
    <property type="reaction ID" value="UER00013"/>
</dbReference>
<dbReference type="AlphaFoldDB" id="W1Y7E9"/>
<dbReference type="GO" id="GO:0005737">
    <property type="term" value="C:cytoplasm"/>
    <property type="evidence" value="ECO:0007669"/>
    <property type="project" value="TreeGrafter"/>
</dbReference>
<comment type="catalytic activity">
    <reaction evidence="7">
        <text>L-histidinol phosphate + H2O = L-histidinol + phosphate</text>
        <dbReference type="Rhea" id="RHEA:14465"/>
        <dbReference type="ChEBI" id="CHEBI:15377"/>
        <dbReference type="ChEBI" id="CHEBI:43474"/>
        <dbReference type="ChEBI" id="CHEBI:57699"/>
        <dbReference type="ChEBI" id="CHEBI:57980"/>
        <dbReference type="EC" id="3.1.3.15"/>
    </reaction>
</comment>
<dbReference type="EMBL" id="AZMM01007590">
    <property type="protein sequence ID" value="ETJ38281.1"/>
    <property type="molecule type" value="Genomic_DNA"/>
</dbReference>
<dbReference type="InterPro" id="IPR004013">
    <property type="entry name" value="PHP_dom"/>
</dbReference>
<comment type="pathway">
    <text evidence="1">Amino-acid biosynthesis; L-histidine biosynthesis; L-histidine from 5-phospho-alpha-D-ribose 1-diphosphate: step 8/9.</text>
</comment>
<keyword evidence="4" id="KW-0028">Amino-acid biosynthesis</keyword>
<dbReference type="PANTHER" id="PTHR21039:SF0">
    <property type="entry name" value="HISTIDINOL-PHOSPHATASE"/>
    <property type="match status" value="1"/>
</dbReference>
<reference evidence="9" key="1">
    <citation type="submission" date="2013-12" db="EMBL/GenBank/DDBJ databases">
        <title>A Varibaculum cambriense genome reconstructed from a premature infant gut community with otherwise low bacterial novelty that shifts toward anaerobic metabolism during the third week of life.</title>
        <authorList>
            <person name="Brown C.T."/>
            <person name="Sharon I."/>
            <person name="Thomas B.C."/>
            <person name="Castelle C.J."/>
            <person name="Morowitz M.J."/>
            <person name="Banfield J.F."/>
        </authorList>
    </citation>
    <scope>NUCLEOTIDE SEQUENCE</scope>
</reference>
<dbReference type="Pfam" id="PF02811">
    <property type="entry name" value="PHP"/>
    <property type="match status" value="1"/>
</dbReference>
<dbReference type="InterPro" id="IPR010140">
    <property type="entry name" value="Histidinol_P_phosphatase_HisJ"/>
</dbReference>
<evidence type="ECO:0000256" key="7">
    <source>
        <dbReference type="ARBA" id="ARBA00049158"/>
    </source>
</evidence>
<sequence length="279" mass="33260">MYNILYNNFLEREKIMYTDYHIHSTFSPDGKSSMEEMILRAIDLNLKEICFTDHVDYDIKYMDHFVVDYEEYFKSLNYFIDKYKGKICIKKGIELGLQKELFDKCSKDVKKYPFDFVICSQHAIDKMDLYYNDFFESKDAYTAYDIYYKEYLNIVKNYKDYNTLGHLDLIKRYGPYDEILDDDYFIDIITEILRQVIYDGKGIEINTSCFKYNLPDLTPSRKIIELYKSLGGEIITTGSDAHATGFLACNFKYIYDYLKSIGFEYVCTFDKMKPLFNKI</sequence>
<comment type="similarity">
    <text evidence="2">Belongs to the PHP hydrolase family. HisK subfamily.</text>
</comment>
<name>W1Y7E9_9ZZZZ</name>
<proteinExistence type="inferred from homology"/>
<dbReference type="InterPro" id="IPR016195">
    <property type="entry name" value="Pol/histidinol_Pase-like"/>
</dbReference>
<dbReference type="SMART" id="SM00481">
    <property type="entry name" value="POLIIIAc"/>
    <property type="match status" value="1"/>
</dbReference>
<evidence type="ECO:0000256" key="2">
    <source>
        <dbReference type="ARBA" id="ARBA00009152"/>
    </source>
</evidence>
<evidence type="ECO:0000256" key="6">
    <source>
        <dbReference type="ARBA" id="ARBA00023102"/>
    </source>
</evidence>
<dbReference type="NCBIfam" id="TIGR01856">
    <property type="entry name" value="hisJ_fam"/>
    <property type="match status" value="1"/>
</dbReference>
<accession>W1Y7E9</accession>
<evidence type="ECO:0000256" key="5">
    <source>
        <dbReference type="ARBA" id="ARBA00022801"/>
    </source>
</evidence>
<keyword evidence="6" id="KW-0368">Histidine biosynthesis</keyword>
<dbReference type="GO" id="GO:0004401">
    <property type="term" value="F:histidinol-phosphatase activity"/>
    <property type="evidence" value="ECO:0007669"/>
    <property type="project" value="UniProtKB-EC"/>
</dbReference>
<feature type="domain" description="Polymerase/histidinol phosphatase N-terminal" evidence="8">
    <location>
        <begin position="18"/>
        <end position="99"/>
    </location>
</feature>
<gene>
    <name evidence="9" type="ORF">Q604_UNBC07590G0002</name>
</gene>
<dbReference type="InterPro" id="IPR003141">
    <property type="entry name" value="Pol/His_phosphatase_N"/>
</dbReference>
<evidence type="ECO:0000313" key="9">
    <source>
        <dbReference type="EMBL" id="ETJ38281.1"/>
    </source>
</evidence>
<evidence type="ECO:0000259" key="8">
    <source>
        <dbReference type="SMART" id="SM00481"/>
    </source>
</evidence>